<keyword evidence="3" id="KW-0449">Lipoprotein</keyword>
<dbReference type="SUPFAM" id="SSF51261">
    <property type="entry name" value="Duplicated hybrid motif"/>
    <property type="match status" value="1"/>
</dbReference>
<dbReference type="RefSeq" id="WP_074294032.1">
    <property type="nucleotide sequence ID" value="NZ_FSRU01000001.1"/>
</dbReference>
<evidence type="ECO:0000313" key="4">
    <source>
        <dbReference type="Proteomes" id="UP000185151"/>
    </source>
</evidence>
<dbReference type="Proteomes" id="UP000185151">
    <property type="component" value="Unassembled WGS sequence"/>
</dbReference>
<dbReference type="PANTHER" id="PTHR21666:SF270">
    <property type="entry name" value="MUREIN HYDROLASE ACTIVATOR ENVC"/>
    <property type="match status" value="1"/>
</dbReference>
<feature type="domain" description="M23ase beta-sheet core" evidence="2">
    <location>
        <begin position="128"/>
        <end position="221"/>
    </location>
</feature>
<dbReference type="EMBL" id="FSRU01000001">
    <property type="protein sequence ID" value="SIN99865.1"/>
    <property type="molecule type" value="Genomic_DNA"/>
</dbReference>
<name>A0A1N6FX33_9BURK</name>
<evidence type="ECO:0000313" key="3">
    <source>
        <dbReference type="EMBL" id="SIN99865.1"/>
    </source>
</evidence>
<dbReference type="OrthoDB" id="9795421at2"/>
<reference evidence="3 4" key="1">
    <citation type="submission" date="2016-11" db="EMBL/GenBank/DDBJ databases">
        <authorList>
            <person name="Jaros S."/>
            <person name="Januszkiewicz K."/>
            <person name="Wedrychowicz H."/>
        </authorList>
    </citation>
    <scope>NUCLEOTIDE SEQUENCE [LARGE SCALE GENOMIC DNA]</scope>
    <source>
        <strain evidence="3 4">GAS95</strain>
    </source>
</reference>
<dbReference type="InterPro" id="IPR011055">
    <property type="entry name" value="Dup_hybrid_motif"/>
</dbReference>
<evidence type="ECO:0000256" key="1">
    <source>
        <dbReference type="SAM" id="SignalP"/>
    </source>
</evidence>
<gene>
    <name evidence="3" type="ORF">SAMN05444165_0446</name>
</gene>
<keyword evidence="4" id="KW-1185">Reference proteome</keyword>
<dbReference type="PANTHER" id="PTHR21666">
    <property type="entry name" value="PEPTIDASE-RELATED"/>
    <property type="match status" value="1"/>
</dbReference>
<proteinExistence type="predicted"/>
<dbReference type="Pfam" id="PF01551">
    <property type="entry name" value="Peptidase_M23"/>
    <property type="match status" value="1"/>
</dbReference>
<dbReference type="AlphaFoldDB" id="A0A1N6FX33"/>
<sequence length="230" mass="23966">MYLHASTRWRLLLLCATLTTFTGCVSTHRPVASPEDTEAQSFPVPMVEVSSVSSADGVPLPVEAGFYRANAGDTLVSIAKSSGRAPASAKPNPAVSVKRNPAPASAEASRFKWPVSGAVAAKFAAGRSKGVELGGRLGDPVKAAGGGRVVYSGVGVKPYGRLIVIRHDDHFVTAYGGLRKLLVGQGAVVKQGQSIAEMGADTNGNGSLKFEVRKDGKPVDPLIYLPKRQG</sequence>
<feature type="signal peptide" evidence="1">
    <location>
        <begin position="1"/>
        <end position="22"/>
    </location>
</feature>
<organism evidence="3 4">
    <name type="scientific">Paraburkholderia phenazinium</name>
    <dbReference type="NCBI Taxonomy" id="60549"/>
    <lineage>
        <taxon>Bacteria</taxon>
        <taxon>Pseudomonadati</taxon>
        <taxon>Pseudomonadota</taxon>
        <taxon>Betaproteobacteria</taxon>
        <taxon>Burkholderiales</taxon>
        <taxon>Burkholderiaceae</taxon>
        <taxon>Paraburkholderia</taxon>
    </lineage>
</organism>
<dbReference type="InterPro" id="IPR050570">
    <property type="entry name" value="Cell_wall_metabolism_enzyme"/>
</dbReference>
<dbReference type="GO" id="GO:0004222">
    <property type="term" value="F:metalloendopeptidase activity"/>
    <property type="evidence" value="ECO:0007669"/>
    <property type="project" value="TreeGrafter"/>
</dbReference>
<accession>A0A1N6FX33</accession>
<dbReference type="Gene3D" id="2.70.70.10">
    <property type="entry name" value="Glucose Permease (Domain IIA)"/>
    <property type="match status" value="1"/>
</dbReference>
<dbReference type="CDD" id="cd12797">
    <property type="entry name" value="M23_peptidase"/>
    <property type="match status" value="1"/>
</dbReference>
<feature type="chain" id="PRO_5012116562" evidence="1">
    <location>
        <begin position="23"/>
        <end position="230"/>
    </location>
</feature>
<keyword evidence="1" id="KW-0732">Signal</keyword>
<protein>
    <submittedName>
        <fullName evidence="3">Lipoprotein NlpD</fullName>
    </submittedName>
</protein>
<evidence type="ECO:0000259" key="2">
    <source>
        <dbReference type="Pfam" id="PF01551"/>
    </source>
</evidence>
<dbReference type="InterPro" id="IPR016047">
    <property type="entry name" value="M23ase_b-sheet_dom"/>
</dbReference>